<feature type="region of interest" description="Disordered" evidence="9">
    <location>
        <begin position="1001"/>
        <end position="1149"/>
    </location>
</feature>
<feature type="compositionally biased region" description="Polar residues" evidence="9">
    <location>
        <begin position="869"/>
        <end position="878"/>
    </location>
</feature>
<dbReference type="OrthoDB" id="63267at2759"/>
<dbReference type="Gene3D" id="3.30.200.20">
    <property type="entry name" value="Phosphorylase Kinase, domain 1"/>
    <property type="match status" value="1"/>
</dbReference>
<evidence type="ECO:0000259" key="10">
    <source>
        <dbReference type="PROSITE" id="PS50011"/>
    </source>
</evidence>
<dbReference type="CDD" id="cd05123">
    <property type="entry name" value="STKc_AGC"/>
    <property type="match status" value="1"/>
</dbReference>
<feature type="compositionally biased region" description="Polar residues" evidence="9">
    <location>
        <begin position="805"/>
        <end position="820"/>
    </location>
</feature>
<dbReference type="GO" id="GO:0005524">
    <property type="term" value="F:ATP binding"/>
    <property type="evidence" value="ECO:0007669"/>
    <property type="project" value="UniProtKB-KW"/>
</dbReference>
<dbReference type="GO" id="GO:0004674">
    <property type="term" value="F:protein serine/threonine kinase activity"/>
    <property type="evidence" value="ECO:0007669"/>
    <property type="project" value="UniProtKB-KW"/>
</dbReference>
<keyword evidence="5" id="KW-0418">Kinase</keyword>
<dbReference type="SMART" id="SM00220">
    <property type="entry name" value="S_TKc"/>
    <property type="match status" value="1"/>
</dbReference>
<dbReference type="RefSeq" id="XP_021871838.1">
    <property type="nucleotide sequence ID" value="XM_022018139.1"/>
</dbReference>
<evidence type="ECO:0000256" key="5">
    <source>
        <dbReference type="ARBA" id="ARBA00022777"/>
    </source>
</evidence>
<evidence type="ECO:0000256" key="6">
    <source>
        <dbReference type="ARBA" id="ARBA00022840"/>
    </source>
</evidence>
<dbReference type="SUPFAM" id="SSF56112">
    <property type="entry name" value="Protein kinase-like (PK-like)"/>
    <property type="match status" value="1"/>
</dbReference>
<dbReference type="PANTHER" id="PTHR24356">
    <property type="entry name" value="SERINE/THREONINE-PROTEIN KINASE"/>
    <property type="match status" value="1"/>
</dbReference>
<keyword evidence="4" id="KW-0547">Nucleotide-binding</keyword>
<sequence length="1149" mass="125152">MASAAVSLPPGLAQHDTPYDAHPLSHSVQSSGDVPSTSQTSSIQHSSTSSPHTSFQSDDLPPPGLHPHWYPQPDRGSLHLGGASANTKESRMKASGTAPGALDRVSRQETQPKRTQTKLEDFELIHVLGKGCAGRVLLVRHTPTSSIRAMKALSKRSVLTHDELHHTMTELSILRRFSVMEPSNPFVSTLQCSFTDRENIYFVMDFYPGGDLATQMEIHGLLGHHRTRFYAADLTQGLEDLHRNGIIVRDLKPENILLNARGHAVLADFGLSKEFDYRGEPLPLHVVTYPGEPDPPEWAGAGMGSARIMKDGSRRLVVDRAMSFVGTSDYLSPEVVRRAEYTYAVDWWALGCIVLEGLVGRVPFHAEEDEPLSMLWNRILLDPWEDALREPRIACRPLTEYGLDEVTWSFIDALLIKDPMWRLTEPCIKNHAYFQHIDWDTVKAGEYDDPHDLELHPVSEYNTRYFPKLCLEEEPSVDMKTHDERYADDDKIATPLNDNSLYALECARYRKELESFTWSREDEMLYTSEQHVDLAPWPPHHEGMAESEEEGSGSEALSSDASTTEHESEDEPRRWSPADIDLPLPLDEDETLIPAEIGDDQAIEYAGHDGSEEMQEQEASTPMSVVEVDAPGTARPGPEAEPVVEIDADPRMESPIPMDEGHSPTPNTASAAPFATLTRTITGSPKQKPIPIRPVKNQLRLGLNASGSSTLLARRTSQDNFASVPSPNSRPSRQLRLPSGLPHSGLSVSDIVSIPSPGLGSPTHIIRRHPQLPSVDDGPIARLSVDLHGTVTQLGDEDWEELQADSGTQSADNVPPSSFLSRVLRRRPSTIQASTLSRQVRSSNSSASSSPTKTRGLSAARLGHADGMTGSTPGSKFGTTKKALEKIKAFPKFRKVSDGTSSPAKAEIIQTPPKRHGVRQRLDSRLAMHSGPLKMEGGTPSLLDLKAAPIHQSASIAPTLALPPSISPLSESFSVNRPLSRARVSDQDLKVLGSDVDLKSPVESISESSGSGLGTDAKATLRPSASRRHTESSNGASARAGGVGIGGWLDKKPRTRRKDSGVTSSGSGVGGWGKRMSASVSLSTSNSTSSPRKKSALFRSGQKNIRSSASTEGIPRTGSRSETNLDGGGKEAMPKLELKTTAPLDIQWK</sequence>
<evidence type="ECO:0000256" key="1">
    <source>
        <dbReference type="ARBA" id="ARBA00012513"/>
    </source>
</evidence>
<protein>
    <recommendedName>
        <fullName evidence="1">non-specific serine/threonine protein kinase</fullName>
        <ecNumber evidence="1">2.7.11.1</ecNumber>
    </recommendedName>
</protein>
<reference evidence="11 12" key="1">
    <citation type="submission" date="2017-03" db="EMBL/GenBank/DDBJ databases">
        <title>Widespread Adenine N6-methylation of Active Genes in Fungi.</title>
        <authorList>
            <consortium name="DOE Joint Genome Institute"/>
            <person name="Mondo S.J."/>
            <person name="Dannebaum R.O."/>
            <person name="Kuo R.C."/>
            <person name="Louie K.B."/>
            <person name="Bewick A.J."/>
            <person name="Labutti K."/>
            <person name="Haridas S."/>
            <person name="Kuo A."/>
            <person name="Salamov A."/>
            <person name="Ahrendt S.R."/>
            <person name="Lau R."/>
            <person name="Bowen B.P."/>
            <person name="Lipzen A."/>
            <person name="Sullivan W."/>
            <person name="Andreopoulos W.B."/>
            <person name="Clum A."/>
            <person name="Lindquist E."/>
            <person name="Daum C."/>
            <person name="Northen T.R."/>
            <person name="Ramamoorthy G."/>
            <person name="Schmitz R.J."/>
            <person name="Gryganskyi A."/>
            <person name="Culley D."/>
            <person name="Magnuson J."/>
            <person name="James T.Y."/>
            <person name="O'Malley M.A."/>
            <person name="Stajich J.E."/>
            <person name="Spatafora J.W."/>
            <person name="Visel A."/>
            <person name="Grigoriev I.V."/>
        </authorList>
    </citation>
    <scope>NUCLEOTIDE SEQUENCE [LARGE SCALE GENOMIC DNA]</scope>
    <source>
        <strain evidence="11 12">NRRL Y-17943</strain>
    </source>
</reference>
<dbReference type="STRING" id="4999.A0A1Y1UIJ9"/>
<dbReference type="Gene3D" id="1.10.510.10">
    <property type="entry name" value="Transferase(Phosphotransferase) domain 1"/>
    <property type="match status" value="2"/>
</dbReference>
<feature type="compositionally biased region" description="Low complexity" evidence="9">
    <location>
        <begin position="1077"/>
        <end position="1090"/>
    </location>
</feature>
<name>A0A1Y1UIJ9_9TREE</name>
<evidence type="ECO:0000256" key="4">
    <source>
        <dbReference type="ARBA" id="ARBA00022741"/>
    </source>
</evidence>
<dbReference type="InterPro" id="IPR000719">
    <property type="entry name" value="Prot_kinase_dom"/>
</dbReference>
<dbReference type="PANTHER" id="PTHR24356:SF390">
    <property type="entry name" value="PROTEIN KINASE C, BRAIN ISOZYME-RELATED"/>
    <property type="match status" value="1"/>
</dbReference>
<feature type="compositionally biased region" description="Low complexity" evidence="9">
    <location>
        <begin position="35"/>
        <end position="57"/>
    </location>
</feature>
<keyword evidence="2" id="KW-0723">Serine/threonine-protein kinase</keyword>
<evidence type="ECO:0000256" key="2">
    <source>
        <dbReference type="ARBA" id="ARBA00022527"/>
    </source>
</evidence>
<evidence type="ECO:0000313" key="11">
    <source>
        <dbReference type="EMBL" id="ORX37851.1"/>
    </source>
</evidence>
<feature type="region of interest" description="Disordered" evidence="9">
    <location>
        <begin position="1"/>
        <end position="116"/>
    </location>
</feature>
<dbReference type="InParanoid" id="A0A1Y1UIJ9"/>
<dbReference type="Pfam" id="PF00069">
    <property type="entry name" value="Pkinase"/>
    <property type="match status" value="2"/>
</dbReference>
<feature type="region of interest" description="Disordered" evidence="9">
    <location>
        <begin position="717"/>
        <end position="740"/>
    </location>
</feature>
<evidence type="ECO:0000256" key="7">
    <source>
        <dbReference type="ARBA" id="ARBA00047899"/>
    </source>
</evidence>
<feature type="compositionally biased region" description="Basic and acidic residues" evidence="9">
    <location>
        <begin position="563"/>
        <end position="576"/>
    </location>
</feature>
<feature type="region of interest" description="Disordered" evidence="9">
    <location>
        <begin position="895"/>
        <end position="919"/>
    </location>
</feature>
<comment type="catalytic activity">
    <reaction evidence="8">
        <text>L-seryl-[protein] + ATP = O-phospho-L-seryl-[protein] + ADP + H(+)</text>
        <dbReference type="Rhea" id="RHEA:17989"/>
        <dbReference type="Rhea" id="RHEA-COMP:9863"/>
        <dbReference type="Rhea" id="RHEA-COMP:11604"/>
        <dbReference type="ChEBI" id="CHEBI:15378"/>
        <dbReference type="ChEBI" id="CHEBI:29999"/>
        <dbReference type="ChEBI" id="CHEBI:30616"/>
        <dbReference type="ChEBI" id="CHEBI:83421"/>
        <dbReference type="ChEBI" id="CHEBI:456216"/>
        <dbReference type="EC" id="2.7.11.1"/>
    </reaction>
</comment>
<accession>A0A1Y1UIJ9</accession>
<gene>
    <name evidence="11" type="ORF">BD324DRAFT_650394</name>
</gene>
<dbReference type="EMBL" id="NBSH01000005">
    <property type="protein sequence ID" value="ORX37851.1"/>
    <property type="molecule type" value="Genomic_DNA"/>
</dbReference>
<evidence type="ECO:0000256" key="9">
    <source>
        <dbReference type="SAM" id="MobiDB-lite"/>
    </source>
</evidence>
<feature type="compositionally biased region" description="Low complexity" evidence="9">
    <location>
        <begin position="553"/>
        <end position="562"/>
    </location>
</feature>
<dbReference type="EC" id="2.7.11.1" evidence="1"/>
<keyword evidence="3" id="KW-0808">Transferase</keyword>
<evidence type="ECO:0000256" key="3">
    <source>
        <dbReference type="ARBA" id="ARBA00022679"/>
    </source>
</evidence>
<organism evidence="11 12">
    <name type="scientific">Kockovaella imperatae</name>
    <dbReference type="NCBI Taxonomy" id="4999"/>
    <lineage>
        <taxon>Eukaryota</taxon>
        <taxon>Fungi</taxon>
        <taxon>Dikarya</taxon>
        <taxon>Basidiomycota</taxon>
        <taxon>Agaricomycotina</taxon>
        <taxon>Tremellomycetes</taxon>
        <taxon>Tremellales</taxon>
        <taxon>Cuniculitremaceae</taxon>
        <taxon>Kockovaella</taxon>
    </lineage>
</organism>
<dbReference type="GO" id="GO:0035556">
    <property type="term" value="P:intracellular signal transduction"/>
    <property type="evidence" value="ECO:0007669"/>
    <property type="project" value="TreeGrafter"/>
</dbReference>
<dbReference type="GeneID" id="33559948"/>
<evidence type="ECO:0000313" key="12">
    <source>
        <dbReference type="Proteomes" id="UP000193218"/>
    </source>
</evidence>
<dbReference type="InterPro" id="IPR011009">
    <property type="entry name" value="Kinase-like_dom_sf"/>
</dbReference>
<feature type="compositionally biased region" description="Polar residues" evidence="9">
    <location>
        <begin position="718"/>
        <end position="732"/>
    </location>
</feature>
<feature type="compositionally biased region" description="Basic and acidic residues" evidence="9">
    <location>
        <begin position="1128"/>
        <end position="1138"/>
    </location>
</feature>
<proteinExistence type="predicted"/>
<evidence type="ECO:0000256" key="8">
    <source>
        <dbReference type="ARBA" id="ARBA00048679"/>
    </source>
</evidence>
<feature type="domain" description="Protein kinase" evidence="10">
    <location>
        <begin position="122"/>
        <end position="434"/>
    </location>
</feature>
<feature type="region of interest" description="Disordered" evidence="9">
    <location>
        <begin position="803"/>
        <end position="879"/>
    </location>
</feature>
<comment type="catalytic activity">
    <reaction evidence="7">
        <text>L-threonyl-[protein] + ATP = O-phospho-L-threonyl-[protein] + ADP + H(+)</text>
        <dbReference type="Rhea" id="RHEA:46608"/>
        <dbReference type="Rhea" id="RHEA-COMP:11060"/>
        <dbReference type="Rhea" id="RHEA-COMP:11605"/>
        <dbReference type="ChEBI" id="CHEBI:15378"/>
        <dbReference type="ChEBI" id="CHEBI:30013"/>
        <dbReference type="ChEBI" id="CHEBI:30616"/>
        <dbReference type="ChEBI" id="CHEBI:61977"/>
        <dbReference type="ChEBI" id="CHEBI:456216"/>
        <dbReference type="EC" id="2.7.11.1"/>
    </reaction>
</comment>
<keyword evidence="12" id="KW-1185">Reference proteome</keyword>
<dbReference type="PROSITE" id="PS50011">
    <property type="entry name" value="PROTEIN_KINASE_DOM"/>
    <property type="match status" value="1"/>
</dbReference>
<dbReference type="InterPro" id="IPR050236">
    <property type="entry name" value="Ser_Thr_kinase_AGC"/>
</dbReference>
<comment type="caution">
    <text evidence="11">The sequence shown here is derived from an EMBL/GenBank/DDBJ whole genome shotgun (WGS) entry which is preliminary data.</text>
</comment>
<feature type="region of interest" description="Disordered" evidence="9">
    <location>
        <begin position="534"/>
        <end position="585"/>
    </location>
</feature>
<dbReference type="AlphaFoldDB" id="A0A1Y1UIJ9"/>
<dbReference type="InterPro" id="IPR045270">
    <property type="entry name" value="STKc_AGC"/>
</dbReference>
<dbReference type="Proteomes" id="UP000193218">
    <property type="component" value="Unassembled WGS sequence"/>
</dbReference>
<feature type="compositionally biased region" description="Basic and acidic residues" evidence="9">
    <location>
        <begin position="104"/>
        <end position="116"/>
    </location>
</feature>
<keyword evidence="6" id="KW-0067">ATP-binding</keyword>
<feature type="compositionally biased region" description="Low complexity" evidence="9">
    <location>
        <begin position="834"/>
        <end position="855"/>
    </location>
</feature>
<feature type="compositionally biased region" description="Polar residues" evidence="9">
    <location>
        <begin position="1101"/>
        <end position="1111"/>
    </location>
</feature>
<feature type="region of interest" description="Disordered" evidence="9">
    <location>
        <begin position="646"/>
        <end position="670"/>
    </location>
</feature>